<evidence type="ECO:0000313" key="4">
    <source>
        <dbReference type="Proteomes" id="UP000839052"/>
    </source>
</evidence>
<organism evidence="3 4">
    <name type="scientific">Candidatus Nitrotoga arctica</name>
    <dbReference type="NCBI Taxonomy" id="453162"/>
    <lineage>
        <taxon>Bacteria</taxon>
        <taxon>Pseudomonadati</taxon>
        <taxon>Pseudomonadota</taxon>
        <taxon>Betaproteobacteria</taxon>
        <taxon>Nitrosomonadales</taxon>
        <taxon>Gallionellaceae</taxon>
        <taxon>Candidatus Nitrotoga</taxon>
    </lineage>
</organism>
<gene>
    <name evidence="3" type="ORF">NTG6680_1257</name>
</gene>
<dbReference type="Proteomes" id="UP000839052">
    <property type="component" value="Chromosome"/>
</dbReference>
<dbReference type="RefSeq" id="WP_239796430.1">
    <property type="nucleotide sequence ID" value="NZ_OU912926.1"/>
</dbReference>
<dbReference type="EMBL" id="OU912926">
    <property type="protein sequence ID" value="CAG9932510.1"/>
    <property type="molecule type" value="Genomic_DNA"/>
</dbReference>
<evidence type="ECO:0000256" key="1">
    <source>
        <dbReference type="SAM" id="SignalP"/>
    </source>
</evidence>
<keyword evidence="1" id="KW-0732">Signal</keyword>
<dbReference type="Pfam" id="PF04972">
    <property type="entry name" value="BON"/>
    <property type="match status" value="1"/>
</dbReference>
<dbReference type="InterPro" id="IPR007055">
    <property type="entry name" value="BON_dom"/>
</dbReference>
<dbReference type="PANTHER" id="PTHR34606">
    <property type="entry name" value="BON DOMAIN-CONTAINING PROTEIN"/>
    <property type="match status" value="1"/>
</dbReference>
<feature type="signal peptide" evidence="1">
    <location>
        <begin position="1"/>
        <end position="21"/>
    </location>
</feature>
<name>A0ABN8AIF5_9PROT</name>
<protein>
    <submittedName>
        <fullName evidence="3">Osmotically inducible protein OsmY</fullName>
    </submittedName>
</protein>
<dbReference type="InterPro" id="IPR051686">
    <property type="entry name" value="Lipoprotein_DolP"/>
</dbReference>
<accession>A0ABN8AIF5</accession>
<keyword evidence="4" id="KW-1185">Reference proteome</keyword>
<feature type="chain" id="PRO_5046454539" evidence="1">
    <location>
        <begin position="22"/>
        <end position="110"/>
    </location>
</feature>
<feature type="domain" description="BON" evidence="2">
    <location>
        <begin position="38"/>
        <end position="108"/>
    </location>
</feature>
<reference evidence="3 4" key="1">
    <citation type="submission" date="2021-10" db="EMBL/GenBank/DDBJ databases">
        <authorList>
            <person name="Koch H."/>
        </authorList>
    </citation>
    <scope>NUCLEOTIDE SEQUENCE [LARGE SCALE GENOMIC DNA]</scope>
    <source>
        <strain evidence="3">6680</strain>
    </source>
</reference>
<evidence type="ECO:0000259" key="2">
    <source>
        <dbReference type="PROSITE" id="PS50914"/>
    </source>
</evidence>
<sequence>MKIKFATTCLAIGMMLTPVVGFTADSDTDRSSPITFVKDSVITTKIKTKLAAETHLGSLKDIKVDTDKNGAVFLSGMAHSQAEVDKAVSIARDTKGVVTVHSDIRIMESK</sequence>
<dbReference type="Gene3D" id="3.30.1340.30">
    <property type="match status" value="1"/>
</dbReference>
<evidence type="ECO:0000313" key="3">
    <source>
        <dbReference type="EMBL" id="CAG9932510.1"/>
    </source>
</evidence>
<dbReference type="PANTHER" id="PTHR34606:SF16">
    <property type="entry name" value="BON DOMAIN-CONTAINING PROTEIN"/>
    <property type="match status" value="1"/>
</dbReference>
<proteinExistence type="predicted"/>
<dbReference type="PROSITE" id="PS50914">
    <property type="entry name" value="BON"/>
    <property type="match status" value="1"/>
</dbReference>